<keyword evidence="2" id="KW-1185">Reference proteome</keyword>
<proteinExistence type="predicted"/>
<accession>A0A9P0DHJ2</accession>
<reference evidence="1" key="1">
    <citation type="submission" date="2022-01" db="EMBL/GenBank/DDBJ databases">
        <authorList>
            <person name="King R."/>
        </authorList>
    </citation>
    <scope>NUCLEOTIDE SEQUENCE</scope>
</reference>
<evidence type="ECO:0000313" key="1">
    <source>
        <dbReference type="EMBL" id="CAH1128697.1"/>
    </source>
</evidence>
<dbReference type="Pfam" id="PF16062">
    <property type="entry name" value="MavL-like"/>
    <property type="match status" value="1"/>
</dbReference>
<protein>
    <submittedName>
        <fullName evidence="1">Uncharacterized protein</fullName>
    </submittedName>
</protein>
<dbReference type="Proteomes" id="UP001152799">
    <property type="component" value="Chromosome 3"/>
</dbReference>
<sequence length="486" mass="54964">MSDEHWPKESPVLSAEQLELLVSNNLSKEVTLQTIIQKSESFPIKFPVDTAKCANLLAKGVPETLLQRNVNSVYPILHESALPLFIQFLSHKKKFGSKIEKTYYKDFTVEQLVDRLLSKRAVMFCGNHDLFMLLDKYTNYGKWELVGTDKEKPPTILKNCLSYDEIKLSALLSVSSYTYFVNDGSRNNCGKYSEQREQLEDFGIIIGLIGTRLRKPEVMEYQEIVVSKEQNTKSKGYGHKVASIQGIFLNFYGESNSTYHDLKKQLEDKRKYTKLNDDKKYFNNDVYEKRMSLSFDTLLIEANERAKNQNKMAYVFVVGIGLGVWRISLHQNKMFISAFCKRIKFLGHKLNHISDVLFSYIDEGSGDDSLGDQNVIPIAEHRNGGIKVHIKNSNPHVKLTGQDEGKLLVVSYAWDGNSLPGNEFWHGGLDTSGDPAAACSTQVAELHNPHINPKVSGANLRIATLNNGVVPFCDYIKMKQESGIGK</sequence>
<organism evidence="1 2">
    <name type="scientific">Ceutorhynchus assimilis</name>
    <name type="common">cabbage seed weevil</name>
    <dbReference type="NCBI Taxonomy" id="467358"/>
    <lineage>
        <taxon>Eukaryota</taxon>
        <taxon>Metazoa</taxon>
        <taxon>Ecdysozoa</taxon>
        <taxon>Arthropoda</taxon>
        <taxon>Hexapoda</taxon>
        <taxon>Insecta</taxon>
        <taxon>Pterygota</taxon>
        <taxon>Neoptera</taxon>
        <taxon>Endopterygota</taxon>
        <taxon>Coleoptera</taxon>
        <taxon>Polyphaga</taxon>
        <taxon>Cucujiformia</taxon>
        <taxon>Curculionidae</taxon>
        <taxon>Ceutorhynchinae</taxon>
        <taxon>Ceutorhynchus</taxon>
    </lineage>
</organism>
<dbReference type="EMBL" id="OU892279">
    <property type="protein sequence ID" value="CAH1128697.1"/>
    <property type="molecule type" value="Genomic_DNA"/>
</dbReference>
<evidence type="ECO:0000313" key="2">
    <source>
        <dbReference type="Proteomes" id="UP001152799"/>
    </source>
</evidence>
<gene>
    <name evidence="1" type="ORF">CEUTPL_LOCUS7428</name>
</gene>
<name>A0A9P0DHJ2_9CUCU</name>
<dbReference type="InterPro" id="IPR032063">
    <property type="entry name" value="MavL-like"/>
</dbReference>
<dbReference type="OrthoDB" id="6357136at2759"/>
<dbReference type="AlphaFoldDB" id="A0A9P0DHJ2"/>